<keyword evidence="3 6" id="KW-0808">Transferase</keyword>
<dbReference type="Proteomes" id="UP000018731">
    <property type="component" value="Unassembled WGS sequence"/>
</dbReference>
<dbReference type="OrthoDB" id="9789043at2"/>
<dbReference type="eggNOG" id="COG0219">
    <property type="taxonomic scope" value="Bacteria"/>
</dbReference>
<dbReference type="EC" id="2.1.1.207" evidence="6"/>
<evidence type="ECO:0000256" key="4">
    <source>
        <dbReference type="ARBA" id="ARBA00022691"/>
    </source>
</evidence>
<dbReference type="Pfam" id="PF00588">
    <property type="entry name" value="SpoU_methylase"/>
    <property type="match status" value="1"/>
</dbReference>
<keyword evidence="2 6" id="KW-0489">Methyltransferase</keyword>
<dbReference type="PATRIC" id="fig|1357400.3.peg.1866"/>
<keyword evidence="10" id="KW-1185">Reference proteome</keyword>
<dbReference type="GO" id="GO:0002130">
    <property type="term" value="P:wobble position ribose methylation"/>
    <property type="evidence" value="ECO:0007669"/>
    <property type="project" value="TreeGrafter"/>
</dbReference>
<reference evidence="9 10" key="1">
    <citation type="journal article" date="2014" name="Genome Announc.">
        <title>Draft genome sequences of six enterohepatic helicobacter species isolated from humans and one from rhesus macaques.</title>
        <authorList>
            <person name="Shen Z."/>
            <person name="Sheh A."/>
            <person name="Young S.K."/>
            <person name="Abouelliel A."/>
            <person name="Ward D.V."/>
            <person name="Earl A.M."/>
            <person name="Fox J.G."/>
        </authorList>
    </citation>
    <scope>NUCLEOTIDE SEQUENCE [LARGE SCALE GENOMIC DNA]</scope>
    <source>
        <strain evidence="9 10">MIT 99-5501</strain>
    </source>
</reference>
<evidence type="ECO:0000256" key="2">
    <source>
        <dbReference type="ARBA" id="ARBA00022603"/>
    </source>
</evidence>
<organism evidence="9 10">
    <name type="scientific">Helicobacter macacae MIT 99-5501</name>
    <dbReference type="NCBI Taxonomy" id="1357400"/>
    <lineage>
        <taxon>Bacteria</taxon>
        <taxon>Pseudomonadati</taxon>
        <taxon>Campylobacterota</taxon>
        <taxon>Epsilonproteobacteria</taxon>
        <taxon>Campylobacterales</taxon>
        <taxon>Helicobacteraceae</taxon>
        <taxon>Helicobacter</taxon>
    </lineage>
</organism>
<dbReference type="GO" id="GO:0141098">
    <property type="term" value="F:tRNA (cytidine(34)-2'-O)-methyltransferase activity"/>
    <property type="evidence" value="ECO:0007669"/>
    <property type="project" value="RHEA"/>
</dbReference>
<evidence type="ECO:0000256" key="3">
    <source>
        <dbReference type="ARBA" id="ARBA00022679"/>
    </source>
</evidence>
<dbReference type="CDD" id="cd18094">
    <property type="entry name" value="SpoU-like_TrmL"/>
    <property type="match status" value="1"/>
</dbReference>
<name>V8C8A8_9HELI</name>
<evidence type="ECO:0000259" key="8">
    <source>
        <dbReference type="Pfam" id="PF00588"/>
    </source>
</evidence>
<dbReference type="PANTHER" id="PTHR42971:SF1">
    <property type="entry name" value="TRNA (CYTIDINE(34)-2'-O)-METHYLTRANSFERASE"/>
    <property type="match status" value="1"/>
</dbReference>
<dbReference type="PIRSF" id="PIRSF029256">
    <property type="entry name" value="SpoU_TrmH_prd"/>
    <property type="match status" value="1"/>
</dbReference>
<dbReference type="EMBL" id="AZJI01000005">
    <property type="protein sequence ID" value="ETD23589.1"/>
    <property type="molecule type" value="Genomic_DNA"/>
</dbReference>
<comment type="function">
    <text evidence="6">Could methylate the ribose at the nucleotide 34 wobble position in tRNA.</text>
</comment>
<comment type="subcellular location">
    <subcellularLocation>
        <location evidence="6">Cytoplasm</location>
    </subcellularLocation>
</comment>
<accession>V8C8A8</accession>
<dbReference type="HOGENOM" id="CLU_110125_0_0_7"/>
<dbReference type="SUPFAM" id="SSF75217">
    <property type="entry name" value="alpha/beta knot"/>
    <property type="match status" value="1"/>
</dbReference>
<dbReference type="InterPro" id="IPR029028">
    <property type="entry name" value="Alpha/beta_knot_MTases"/>
</dbReference>
<dbReference type="GO" id="GO:0005737">
    <property type="term" value="C:cytoplasm"/>
    <property type="evidence" value="ECO:0007669"/>
    <property type="project" value="UniProtKB-SubCell"/>
</dbReference>
<dbReference type="HAMAP" id="MF_01885">
    <property type="entry name" value="tRNA_methyltr_TrmL"/>
    <property type="match status" value="1"/>
</dbReference>
<evidence type="ECO:0000313" key="9">
    <source>
        <dbReference type="EMBL" id="ETD23589.1"/>
    </source>
</evidence>
<evidence type="ECO:0000256" key="1">
    <source>
        <dbReference type="ARBA" id="ARBA00022490"/>
    </source>
</evidence>
<dbReference type="AlphaFoldDB" id="V8C8A8"/>
<evidence type="ECO:0000256" key="6">
    <source>
        <dbReference type="HAMAP-Rule" id="MF_01885"/>
    </source>
</evidence>
<dbReference type="STRING" id="1357400.HMPREF2086_01394"/>
<evidence type="ECO:0000256" key="5">
    <source>
        <dbReference type="ARBA" id="ARBA00022694"/>
    </source>
</evidence>
<feature type="binding site" evidence="6 7">
    <location>
        <position position="122"/>
    </location>
    <ligand>
        <name>S-adenosyl-L-methionine</name>
        <dbReference type="ChEBI" id="CHEBI:59789"/>
    </ligand>
</feature>
<protein>
    <recommendedName>
        <fullName evidence="6">Putative tRNA (cytidine(34)-2'-O)-methyltransferase</fullName>
        <ecNumber evidence="6">2.1.1.207</ecNumber>
    </recommendedName>
    <alternativeName>
        <fullName evidence="6">tRNA (cytidine/uridine-2'-O-)-methyltransferase</fullName>
    </alternativeName>
</protein>
<dbReference type="GO" id="GO:0003723">
    <property type="term" value="F:RNA binding"/>
    <property type="evidence" value="ECO:0007669"/>
    <property type="project" value="InterPro"/>
</dbReference>
<evidence type="ECO:0000256" key="7">
    <source>
        <dbReference type="PIRSR" id="PIRSR029256-1"/>
    </source>
</evidence>
<feature type="binding site" evidence="6 7">
    <location>
        <position position="130"/>
    </location>
    <ligand>
        <name>S-adenosyl-L-methionine</name>
        <dbReference type="ChEBI" id="CHEBI:59789"/>
    </ligand>
</feature>
<keyword evidence="1 6" id="KW-0963">Cytoplasm</keyword>
<proteinExistence type="inferred from homology"/>
<dbReference type="InterPro" id="IPR029026">
    <property type="entry name" value="tRNA_m1G_MTases_N"/>
</dbReference>
<gene>
    <name evidence="9" type="ORF">HMPREF2086_01394</name>
</gene>
<dbReference type="GO" id="GO:0141102">
    <property type="term" value="F:tRNA (5-carboxymethylaminomethyluridine(34)-2'-O)-methyltransferase activity"/>
    <property type="evidence" value="ECO:0007669"/>
    <property type="project" value="RHEA"/>
</dbReference>
<dbReference type="InterPro" id="IPR016914">
    <property type="entry name" value="TrmL"/>
</dbReference>
<comment type="catalytic activity">
    <reaction evidence="6">
        <text>5-carboxymethylaminomethyluridine(34) in tRNA(Leu) + S-adenosyl-L-methionine = 5-carboxymethylaminomethyl-2'-O-methyluridine(34) in tRNA(Leu) + S-adenosyl-L-homocysteine + H(+)</text>
        <dbReference type="Rhea" id="RHEA:43088"/>
        <dbReference type="Rhea" id="RHEA-COMP:10333"/>
        <dbReference type="Rhea" id="RHEA-COMP:10334"/>
        <dbReference type="ChEBI" id="CHEBI:15378"/>
        <dbReference type="ChEBI" id="CHEBI:57856"/>
        <dbReference type="ChEBI" id="CHEBI:59789"/>
        <dbReference type="ChEBI" id="CHEBI:74508"/>
        <dbReference type="ChEBI" id="CHEBI:74511"/>
        <dbReference type="EC" id="2.1.1.207"/>
    </reaction>
</comment>
<comment type="caution">
    <text evidence="6">Lacks conserved residue(s) required for the propagation of feature annotation.</text>
</comment>
<dbReference type="Gene3D" id="3.40.1280.10">
    <property type="match status" value="1"/>
</dbReference>
<comment type="similarity">
    <text evidence="6">Belongs to the class IV-like SAM-binding methyltransferase superfamily. RNA methyltransferase TrmH family. TrmL subfamily.</text>
</comment>
<evidence type="ECO:0000313" key="10">
    <source>
        <dbReference type="Proteomes" id="UP000018731"/>
    </source>
</evidence>
<feature type="domain" description="tRNA/rRNA methyltransferase SpoU type" evidence="8">
    <location>
        <begin position="2"/>
        <end position="142"/>
    </location>
</feature>
<dbReference type="PANTHER" id="PTHR42971">
    <property type="entry name" value="TRNA (CYTIDINE(34)-2'-O)-METHYLTRANSFERASE"/>
    <property type="match status" value="1"/>
</dbReference>
<sequence>MTHIILLQPRIPQNTGNIGRLCVAAQAKLHLIHPLGFHLDDKYLKRAGMDYWEHLDLKEWDCVEDFWECYPLDCNHYFFSTKAKKIFYEARFQKECFLYFGREDAGIDEVILQDNEEKTFKIPMSPKARSLNLATTVGIALYEAIRQNGLQQ</sequence>
<dbReference type="InterPro" id="IPR001537">
    <property type="entry name" value="SpoU_MeTrfase"/>
</dbReference>
<keyword evidence="4 6" id="KW-0949">S-adenosyl-L-methionine</keyword>
<comment type="catalytic activity">
    <reaction evidence="6">
        <text>cytidine(34) in tRNA + S-adenosyl-L-methionine = 2'-O-methylcytidine(34) in tRNA + S-adenosyl-L-homocysteine + H(+)</text>
        <dbReference type="Rhea" id="RHEA:43084"/>
        <dbReference type="Rhea" id="RHEA-COMP:10331"/>
        <dbReference type="Rhea" id="RHEA-COMP:10332"/>
        <dbReference type="ChEBI" id="CHEBI:15378"/>
        <dbReference type="ChEBI" id="CHEBI:57856"/>
        <dbReference type="ChEBI" id="CHEBI:59789"/>
        <dbReference type="ChEBI" id="CHEBI:74495"/>
        <dbReference type="ChEBI" id="CHEBI:82748"/>
        <dbReference type="EC" id="2.1.1.207"/>
    </reaction>
</comment>
<comment type="caution">
    <text evidence="9">The sequence shown here is derived from an EMBL/GenBank/DDBJ whole genome shotgun (WGS) entry which is preliminary data.</text>
</comment>
<dbReference type="RefSeq" id="WP_023928136.1">
    <property type="nucleotide sequence ID" value="NZ_KI669454.1"/>
</dbReference>
<feature type="binding site" evidence="6 7">
    <location>
        <position position="101"/>
    </location>
    <ligand>
        <name>S-adenosyl-L-methionine</name>
        <dbReference type="ChEBI" id="CHEBI:59789"/>
    </ligand>
</feature>
<keyword evidence="5 6" id="KW-0819">tRNA processing</keyword>